<dbReference type="RefSeq" id="WP_311554797.1">
    <property type="nucleotide sequence ID" value="NZ_JAVREJ010000002.1"/>
</dbReference>
<accession>A0ABU2N8A6</accession>
<feature type="region of interest" description="Disordered" evidence="1">
    <location>
        <begin position="1"/>
        <end position="31"/>
    </location>
</feature>
<dbReference type="InterPro" id="IPR043128">
    <property type="entry name" value="Rev_trsase/Diguanyl_cyclase"/>
</dbReference>
<evidence type="ECO:0000259" key="3">
    <source>
        <dbReference type="PROSITE" id="PS50113"/>
    </source>
</evidence>
<dbReference type="InterPro" id="IPR052155">
    <property type="entry name" value="Biofilm_reg_signaling"/>
</dbReference>
<dbReference type="SUPFAM" id="SSF141868">
    <property type="entry name" value="EAL domain-like"/>
    <property type="match status" value="1"/>
</dbReference>
<dbReference type="NCBIfam" id="TIGR00254">
    <property type="entry name" value="GGDEF"/>
    <property type="match status" value="1"/>
</dbReference>
<dbReference type="CDD" id="cd01948">
    <property type="entry name" value="EAL"/>
    <property type="match status" value="1"/>
</dbReference>
<dbReference type="CDD" id="cd00130">
    <property type="entry name" value="PAS"/>
    <property type="match status" value="1"/>
</dbReference>
<dbReference type="SUPFAM" id="SSF55785">
    <property type="entry name" value="PYP-like sensor domain (PAS domain)"/>
    <property type="match status" value="2"/>
</dbReference>
<dbReference type="SMART" id="SM00267">
    <property type="entry name" value="GGDEF"/>
    <property type="match status" value="1"/>
</dbReference>
<dbReference type="PANTHER" id="PTHR44757">
    <property type="entry name" value="DIGUANYLATE CYCLASE DGCP"/>
    <property type="match status" value="1"/>
</dbReference>
<dbReference type="Gene3D" id="3.30.70.270">
    <property type="match status" value="1"/>
</dbReference>
<dbReference type="PROSITE" id="PS50113">
    <property type="entry name" value="PAC"/>
    <property type="match status" value="1"/>
</dbReference>
<keyword evidence="7" id="KW-1185">Reference proteome</keyword>
<feature type="domain" description="EAL" evidence="4">
    <location>
        <begin position="702"/>
        <end position="955"/>
    </location>
</feature>
<name>A0ABU2N8A6_9PSEU</name>
<evidence type="ECO:0000256" key="1">
    <source>
        <dbReference type="SAM" id="MobiDB-lite"/>
    </source>
</evidence>
<reference evidence="7" key="1">
    <citation type="submission" date="2023-07" db="EMBL/GenBank/DDBJ databases">
        <title>30 novel species of actinomycetes from the DSMZ collection.</title>
        <authorList>
            <person name="Nouioui I."/>
        </authorList>
    </citation>
    <scope>NUCLEOTIDE SEQUENCE [LARGE SCALE GENOMIC DNA]</scope>
    <source>
        <strain evidence="7">DSM 45834</strain>
    </source>
</reference>
<dbReference type="Pfam" id="PF00990">
    <property type="entry name" value="GGDEF"/>
    <property type="match status" value="1"/>
</dbReference>
<evidence type="ECO:0000313" key="6">
    <source>
        <dbReference type="EMBL" id="MDT0348864.1"/>
    </source>
</evidence>
<dbReference type="PANTHER" id="PTHR44757:SF2">
    <property type="entry name" value="BIOFILM ARCHITECTURE MAINTENANCE PROTEIN MBAA"/>
    <property type="match status" value="1"/>
</dbReference>
<organism evidence="6 7">
    <name type="scientific">Pseudonocardia charpentierae</name>
    <dbReference type="NCBI Taxonomy" id="3075545"/>
    <lineage>
        <taxon>Bacteria</taxon>
        <taxon>Bacillati</taxon>
        <taxon>Actinomycetota</taxon>
        <taxon>Actinomycetes</taxon>
        <taxon>Pseudonocardiales</taxon>
        <taxon>Pseudonocardiaceae</taxon>
        <taxon>Pseudonocardia</taxon>
    </lineage>
</organism>
<dbReference type="Pfam" id="PF00563">
    <property type="entry name" value="EAL"/>
    <property type="match status" value="1"/>
</dbReference>
<gene>
    <name evidence="6" type="ORF">RM445_04930</name>
</gene>
<dbReference type="InterPro" id="IPR000700">
    <property type="entry name" value="PAS-assoc_C"/>
</dbReference>
<comment type="caution">
    <text evidence="6">The sequence shown here is derived from an EMBL/GenBank/DDBJ whole genome shotgun (WGS) entry which is preliminary data.</text>
</comment>
<feature type="domain" description="GGDEF" evidence="5">
    <location>
        <begin position="559"/>
        <end position="693"/>
    </location>
</feature>
<evidence type="ECO:0000259" key="4">
    <source>
        <dbReference type="PROSITE" id="PS50883"/>
    </source>
</evidence>
<dbReference type="SMART" id="SM00052">
    <property type="entry name" value="EAL"/>
    <property type="match status" value="1"/>
</dbReference>
<dbReference type="Gene3D" id="3.20.20.450">
    <property type="entry name" value="EAL domain"/>
    <property type="match status" value="1"/>
</dbReference>
<feature type="domain" description="PAC" evidence="3">
    <location>
        <begin position="478"/>
        <end position="529"/>
    </location>
</feature>
<dbReference type="InterPro" id="IPR000014">
    <property type="entry name" value="PAS"/>
</dbReference>
<dbReference type="Proteomes" id="UP001183202">
    <property type="component" value="Unassembled WGS sequence"/>
</dbReference>
<feature type="domain" description="PAS" evidence="2">
    <location>
        <begin position="194"/>
        <end position="222"/>
    </location>
</feature>
<dbReference type="InterPro" id="IPR001633">
    <property type="entry name" value="EAL_dom"/>
</dbReference>
<evidence type="ECO:0000259" key="2">
    <source>
        <dbReference type="PROSITE" id="PS50112"/>
    </source>
</evidence>
<dbReference type="Gene3D" id="3.30.450.20">
    <property type="entry name" value="PAS domain"/>
    <property type="match status" value="2"/>
</dbReference>
<dbReference type="InterPro" id="IPR013656">
    <property type="entry name" value="PAS_4"/>
</dbReference>
<dbReference type="CDD" id="cd01949">
    <property type="entry name" value="GGDEF"/>
    <property type="match status" value="1"/>
</dbReference>
<dbReference type="PROSITE" id="PS50883">
    <property type="entry name" value="EAL"/>
    <property type="match status" value="1"/>
</dbReference>
<sequence>MTEHGGPFADGPYADGSYDGAERSGPHPLDPVARVDLQRAQQARYGTEPHSDAALFASRLARVVAEQPPVSAAMPDSPRPLGAVPSRPAPLTVVPLAPAAPAAGEGKESTVKLAPAGAPRLRPRPSPRPRVLGAVAAPGDSPLGVVEGPASATTKAPAAVPAGSATDLLDAEAFVGTVAPGHVDLPLPAAAAALVRDRADRIVQVNAALQRLTGRTEAELLGAGVSAFVAGASTEAHLMGAAAPLPVHLLQWDVPDRDLQVVVLVPRPDHGAERRWTAELERMARVGTWRYELATGTLHRSEPLQELYRNIGVEPDGSGGPVEGEQVALLVRALRVGAGPRDHQAELALPGVRLSCRAEVELGPDGAPARLIGVVRDVTGQHDLEARARHAARRFADLAALVPTGVAIVDPDGVVREVNPALCALLDAVPEQLRGLPVAAMCADPVPDPGTAALEGPLLPPLPEWLRAVPPGSAHRYQVAAVPLLRGDGTTVWCELAVSATTLDDDGWFWLLACTDVSEQRRAAELLRNAGSVDELTRLPNRAACLQLLHGLLTRPGRGQVAVICGDLDDFRRVNSALGHDAGDDLLVTLAGRLQRELPVGCTAARLGADEFVVVSGDSADAGGPEALAGVVAGLLRTTLTVRGRPVQLTASVGVAVPPADGEVAAADLLRFAEVAMHDAKRTSRGGVALATDGVVGSATRDLELEAELRDAIATDALVLEYQPVVGPDGLICTAEALVRWPHPEHGLIPPGDFLPIAQRGGLLRELDEWVLTTACREAAGWPEHGGRPVSVAVNLAGLLPGDPAFRATVTDIVESSGLPWERLVLEVVETSLVALPAHALAAMERLVQCGVRFAIDDFGTGYSSLARLKELPAQIVKVDRAFVRGVASDPADFAVARAVVDMAKAMGRSCVAEGVETTDQYHVLRGVGVEAHQGWLFSRSLPPRQLRQMLAGERLTVPPSPETRSATVALPD</sequence>
<dbReference type="Pfam" id="PF08448">
    <property type="entry name" value="PAS_4"/>
    <property type="match status" value="1"/>
</dbReference>
<dbReference type="InterPro" id="IPR029787">
    <property type="entry name" value="Nucleotide_cyclase"/>
</dbReference>
<dbReference type="InterPro" id="IPR000160">
    <property type="entry name" value="GGDEF_dom"/>
</dbReference>
<dbReference type="Pfam" id="PF13426">
    <property type="entry name" value="PAS_9"/>
    <property type="match status" value="1"/>
</dbReference>
<dbReference type="SMART" id="SM00091">
    <property type="entry name" value="PAS"/>
    <property type="match status" value="2"/>
</dbReference>
<dbReference type="PROSITE" id="PS50887">
    <property type="entry name" value="GGDEF"/>
    <property type="match status" value="1"/>
</dbReference>
<dbReference type="PROSITE" id="PS50112">
    <property type="entry name" value="PAS"/>
    <property type="match status" value="1"/>
</dbReference>
<evidence type="ECO:0000313" key="7">
    <source>
        <dbReference type="Proteomes" id="UP001183202"/>
    </source>
</evidence>
<proteinExistence type="predicted"/>
<dbReference type="EMBL" id="JAVREJ010000002">
    <property type="protein sequence ID" value="MDT0348864.1"/>
    <property type="molecule type" value="Genomic_DNA"/>
</dbReference>
<dbReference type="SUPFAM" id="SSF55073">
    <property type="entry name" value="Nucleotide cyclase"/>
    <property type="match status" value="1"/>
</dbReference>
<evidence type="ECO:0000259" key="5">
    <source>
        <dbReference type="PROSITE" id="PS50887"/>
    </source>
</evidence>
<dbReference type="InterPro" id="IPR035919">
    <property type="entry name" value="EAL_sf"/>
</dbReference>
<protein>
    <submittedName>
        <fullName evidence="6">EAL domain-containing protein</fullName>
    </submittedName>
</protein>
<dbReference type="InterPro" id="IPR035965">
    <property type="entry name" value="PAS-like_dom_sf"/>
</dbReference>